<dbReference type="PANTHER" id="PTHR30572">
    <property type="entry name" value="MEMBRANE COMPONENT OF TRANSPORTER-RELATED"/>
    <property type="match status" value="1"/>
</dbReference>
<dbReference type="Proteomes" id="UP000317593">
    <property type="component" value="Unassembled WGS sequence"/>
</dbReference>
<dbReference type="AlphaFoldDB" id="A0A521E440"/>
<keyword evidence="4" id="KW-1185">Reference proteome</keyword>
<dbReference type="GO" id="GO:0022857">
    <property type="term" value="F:transmembrane transporter activity"/>
    <property type="evidence" value="ECO:0007669"/>
    <property type="project" value="TreeGrafter"/>
</dbReference>
<gene>
    <name evidence="3" type="ORF">SAMN06265218_11344</name>
</gene>
<evidence type="ECO:0000256" key="1">
    <source>
        <dbReference type="SAM" id="Phobius"/>
    </source>
</evidence>
<dbReference type="Pfam" id="PF12704">
    <property type="entry name" value="MacB_PCD"/>
    <property type="match status" value="1"/>
</dbReference>
<dbReference type="RefSeq" id="WP_221930058.1">
    <property type="nucleotide sequence ID" value="NZ_FXTH01000013.1"/>
</dbReference>
<organism evidence="3 4">
    <name type="scientific">Fodinibius sediminis</name>
    <dbReference type="NCBI Taxonomy" id="1214077"/>
    <lineage>
        <taxon>Bacteria</taxon>
        <taxon>Pseudomonadati</taxon>
        <taxon>Balneolota</taxon>
        <taxon>Balneolia</taxon>
        <taxon>Balneolales</taxon>
        <taxon>Balneolaceae</taxon>
        <taxon>Fodinibius</taxon>
    </lineage>
</organism>
<evidence type="ECO:0000313" key="3">
    <source>
        <dbReference type="EMBL" id="SMO78706.1"/>
    </source>
</evidence>
<feature type="transmembrane region" description="Helical" evidence="1">
    <location>
        <begin position="21"/>
        <end position="44"/>
    </location>
</feature>
<reference evidence="3 4" key="1">
    <citation type="submission" date="2017-05" db="EMBL/GenBank/DDBJ databases">
        <authorList>
            <person name="Varghese N."/>
            <person name="Submissions S."/>
        </authorList>
    </citation>
    <scope>NUCLEOTIDE SEQUENCE [LARGE SCALE GENOMIC DNA]</scope>
    <source>
        <strain evidence="3 4">DSM 21194</strain>
    </source>
</reference>
<evidence type="ECO:0000313" key="4">
    <source>
        <dbReference type="Proteomes" id="UP000317593"/>
    </source>
</evidence>
<protein>
    <submittedName>
        <fullName evidence="3">MacB-like core domain-containing protein</fullName>
    </submittedName>
</protein>
<dbReference type="GO" id="GO:0005886">
    <property type="term" value="C:plasma membrane"/>
    <property type="evidence" value="ECO:0007669"/>
    <property type="project" value="TreeGrafter"/>
</dbReference>
<proteinExistence type="predicted"/>
<accession>A0A521E440</accession>
<dbReference type="InterPro" id="IPR050250">
    <property type="entry name" value="Macrolide_Exporter_MacB"/>
</dbReference>
<name>A0A521E440_9BACT</name>
<sequence length="202" mass="21377">MIWNTIKLAITAIGRNLLRSTLTILGIVIGVTAVISMVTLGGGATSQITREITSLGSDLLILRPGIRGRHGGIPRDAEPFKRADAKAINEEVGGIAGATPVSSSATTAVYGNENWSTSIMGSDNSYLSARSWELESGREFTEAELVGGRLSCILGATVKEKLFGYQDPLDARIRVGTASCTVIGVLKSKGGQHSEWTRMILS</sequence>
<keyword evidence="1" id="KW-1133">Transmembrane helix</keyword>
<dbReference type="EMBL" id="FXTH01000013">
    <property type="protein sequence ID" value="SMO78706.1"/>
    <property type="molecule type" value="Genomic_DNA"/>
</dbReference>
<keyword evidence="1" id="KW-0472">Membrane</keyword>
<keyword evidence="1" id="KW-0812">Transmembrane</keyword>
<dbReference type="InterPro" id="IPR025857">
    <property type="entry name" value="MacB_PCD"/>
</dbReference>
<dbReference type="PANTHER" id="PTHR30572:SF4">
    <property type="entry name" value="ABC TRANSPORTER PERMEASE YTRF"/>
    <property type="match status" value="1"/>
</dbReference>
<evidence type="ECO:0000259" key="2">
    <source>
        <dbReference type="Pfam" id="PF12704"/>
    </source>
</evidence>
<feature type="domain" description="MacB-like periplasmic core" evidence="2">
    <location>
        <begin position="20"/>
        <end position="193"/>
    </location>
</feature>